<evidence type="ECO:0000313" key="2">
    <source>
        <dbReference type="EMBL" id="CAB4633765.1"/>
    </source>
</evidence>
<feature type="domain" description="SHSP" evidence="1">
    <location>
        <begin position="31"/>
        <end position="145"/>
    </location>
</feature>
<dbReference type="SUPFAM" id="SSF49764">
    <property type="entry name" value="HSP20-like chaperones"/>
    <property type="match status" value="1"/>
</dbReference>
<organism evidence="2">
    <name type="scientific">freshwater metagenome</name>
    <dbReference type="NCBI Taxonomy" id="449393"/>
    <lineage>
        <taxon>unclassified sequences</taxon>
        <taxon>metagenomes</taxon>
        <taxon>ecological metagenomes</taxon>
    </lineage>
</organism>
<dbReference type="PANTHER" id="PTHR11527">
    <property type="entry name" value="HEAT-SHOCK PROTEIN 20 FAMILY MEMBER"/>
    <property type="match status" value="1"/>
</dbReference>
<dbReference type="EMBL" id="CAEZVQ010000047">
    <property type="protein sequence ID" value="CAB4633765.1"/>
    <property type="molecule type" value="Genomic_DNA"/>
</dbReference>
<dbReference type="CDD" id="cd06464">
    <property type="entry name" value="ACD_sHsps-like"/>
    <property type="match status" value="1"/>
</dbReference>
<sequence length="145" mass="16434">MSLVRKVANDLDWPQWLAGRGFVDFPETWFDSMGEAAIRVEEFEEDDKLVVRADVPGVNPDEDIEITMTDGILRIMVQRKKETKHEGKRHYRSELQYGSFVRTIALPAGATDSDVKAKYEDGVLEVKIPMNGAQAKTKKVAISRH</sequence>
<dbReference type="AlphaFoldDB" id="A0A6J6JAV9"/>
<reference evidence="2" key="1">
    <citation type="submission" date="2020-05" db="EMBL/GenBank/DDBJ databases">
        <authorList>
            <person name="Chiriac C."/>
            <person name="Salcher M."/>
            <person name="Ghai R."/>
            <person name="Kavagutti S V."/>
        </authorList>
    </citation>
    <scope>NUCLEOTIDE SEQUENCE</scope>
</reference>
<gene>
    <name evidence="2" type="ORF">UFOPK2086_00508</name>
</gene>
<dbReference type="InterPro" id="IPR031107">
    <property type="entry name" value="Small_HSP"/>
</dbReference>
<dbReference type="PROSITE" id="PS01031">
    <property type="entry name" value="SHSP"/>
    <property type="match status" value="1"/>
</dbReference>
<protein>
    <submittedName>
        <fullName evidence="2">Unannotated protein</fullName>
    </submittedName>
</protein>
<evidence type="ECO:0000259" key="1">
    <source>
        <dbReference type="PROSITE" id="PS01031"/>
    </source>
</evidence>
<name>A0A6J6JAV9_9ZZZZ</name>
<dbReference type="Gene3D" id="2.60.40.790">
    <property type="match status" value="1"/>
</dbReference>
<proteinExistence type="predicted"/>
<dbReference type="InterPro" id="IPR002068">
    <property type="entry name" value="A-crystallin/Hsp20_dom"/>
</dbReference>
<dbReference type="Pfam" id="PF00011">
    <property type="entry name" value="HSP20"/>
    <property type="match status" value="1"/>
</dbReference>
<dbReference type="InterPro" id="IPR008978">
    <property type="entry name" value="HSP20-like_chaperone"/>
</dbReference>
<accession>A0A6J6JAV9</accession>